<keyword evidence="3 4" id="KW-0378">Hydrolase</keyword>
<accession>A0A852V417</accession>
<dbReference type="SUPFAM" id="SSF55811">
    <property type="entry name" value="Nudix"/>
    <property type="match status" value="1"/>
</dbReference>
<proteinExistence type="inferred from homology"/>
<dbReference type="Proteomes" id="UP000576393">
    <property type="component" value="Unassembled WGS sequence"/>
</dbReference>
<comment type="caution">
    <text evidence="6">The sequence shown here is derived from an EMBL/GenBank/DDBJ whole genome shotgun (WGS) entry which is preliminary data.</text>
</comment>
<keyword evidence="7" id="KW-1185">Reference proteome</keyword>
<dbReference type="PROSITE" id="PS00893">
    <property type="entry name" value="NUDIX_BOX"/>
    <property type="match status" value="1"/>
</dbReference>
<dbReference type="EMBL" id="JACCCO010000004">
    <property type="protein sequence ID" value="NYF44567.1"/>
    <property type="molecule type" value="Genomic_DNA"/>
</dbReference>
<evidence type="ECO:0000313" key="6">
    <source>
        <dbReference type="EMBL" id="NYF44567.1"/>
    </source>
</evidence>
<dbReference type="InterPro" id="IPR015797">
    <property type="entry name" value="NUDIX_hydrolase-like_dom_sf"/>
</dbReference>
<name>A0A852V417_9ACTN</name>
<dbReference type="PRINTS" id="PR00502">
    <property type="entry name" value="NUDIXFAMILY"/>
</dbReference>
<sequence>MIHVTQRTLDAAAADARRAVQEFDDARTWLEEARTGPMEPLAAEVWAIDPTFSHILLVRHRWRGWVPPGGKVEPDETPREAAARELLEETGVSGELSAAPAAVFLRSYRSDWSPTLGLAYAAIIDRGHPLSEESHQPAAWVPLKHDWQGAFPEDRDRIRRYVRQFPCTLVMTA</sequence>
<reference evidence="6 7" key="1">
    <citation type="submission" date="2020-07" db="EMBL/GenBank/DDBJ databases">
        <title>Sequencing the genomes of 1000 actinobacteria strains.</title>
        <authorList>
            <person name="Klenk H.-P."/>
        </authorList>
    </citation>
    <scope>NUCLEOTIDE SEQUENCE [LARGE SCALE GENOMIC DNA]</scope>
    <source>
        <strain evidence="6 7">DSM 45763</strain>
    </source>
</reference>
<dbReference type="AlphaFoldDB" id="A0A852V417"/>
<gene>
    <name evidence="6" type="ORF">HDA43_006809</name>
</gene>
<dbReference type="RefSeq" id="WP_312873676.1">
    <property type="nucleotide sequence ID" value="NZ_JACCCO010000004.1"/>
</dbReference>
<dbReference type="Gene3D" id="3.90.79.10">
    <property type="entry name" value="Nucleoside Triphosphate Pyrophosphohydrolase"/>
    <property type="match status" value="1"/>
</dbReference>
<dbReference type="Pfam" id="PF00293">
    <property type="entry name" value="NUDIX"/>
    <property type="match status" value="1"/>
</dbReference>
<dbReference type="PANTHER" id="PTHR43046:SF14">
    <property type="entry name" value="MUTT_NUDIX FAMILY PROTEIN"/>
    <property type="match status" value="1"/>
</dbReference>
<protein>
    <submittedName>
        <fullName evidence="6">8-oxo-dGTP diphosphatase</fullName>
        <ecNumber evidence="6">3.6.1.55</ecNumber>
    </submittedName>
</protein>
<comment type="similarity">
    <text evidence="2 4">Belongs to the Nudix hydrolase family.</text>
</comment>
<evidence type="ECO:0000256" key="1">
    <source>
        <dbReference type="ARBA" id="ARBA00001946"/>
    </source>
</evidence>
<dbReference type="CDD" id="cd02883">
    <property type="entry name" value="NUDIX_Hydrolase"/>
    <property type="match status" value="1"/>
</dbReference>
<evidence type="ECO:0000259" key="5">
    <source>
        <dbReference type="PROSITE" id="PS51462"/>
    </source>
</evidence>
<dbReference type="GO" id="GO:0035539">
    <property type="term" value="F:8-oxo-7,8-dihydrodeoxyguanosine triphosphate pyrophosphatase activity"/>
    <property type="evidence" value="ECO:0007669"/>
    <property type="project" value="UniProtKB-EC"/>
</dbReference>
<evidence type="ECO:0000256" key="2">
    <source>
        <dbReference type="ARBA" id="ARBA00005582"/>
    </source>
</evidence>
<evidence type="ECO:0000313" key="7">
    <source>
        <dbReference type="Proteomes" id="UP000576393"/>
    </source>
</evidence>
<dbReference type="InterPro" id="IPR020476">
    <property type="entry name" value="Nudix_hydrolase"/>
</dbReference>
<dbReference type="InterPro" id="IPR020084">
    <property type="entry name" value="NUDIX_hydrolase_CS"/>
</dbReference>
<organism evidence="6 7">
    <name type="scientific">Streptosporangium sandarakinum</name>
    <dbReference type="NCBI Taxonomy" id="1260955"/>
    <lineage>
        <taxon>Bacteria</taxon>
        <taxon>Bacillati</taxon>
        <taxon>Actinomycetota</taxon>
        <taxon>Actinomycetes</taxon>
        <taxon>Streptosporangiales</taxon>
        <taxon>Streptosporangiaceae</taxon>
        <taxon>Streptosporangium</taxon>
    </lineage>
</organism>
<feature type="domain" description="Nudix hydrolase" evidence="5">
    <location>
        <begin position="38"/>
        <end position="166"/>
    </location>
</feature>
<dbReference type="PROSITE" id="PS51462">
    <property type="entry name" value="NUDIX"/>
    <property type="match status" value="1"/>
</dbReference>
<dbReference type="InterPro" id="IPR000086">
    <property type="entry name" value="NUDIX_hydrolase_dom"/>
</dbReference>
<dbReference type="PANTHER" id="PTHR43046">
    <property type="entry name" value="GDP-MANNOSE MANNOSYL HYDROLASE"/>
    <property type="match status" value="1"/>
</dbReference>
<evidence type="ECO:0000256" key="4">
    <source>
        <dbReference type="RuleBase" id="RU003476"/>
    </source>
</evidence>
<evidence type="ECO:0000256" key="3">
    <source>
        <dbReference type="ARBA" id="ARBA00022801"/>
    </source>
</evidence>
<dbReference type="EC" id="3.6.1.55" evidence="6"/>
<comment type="cofactor">
    <cofactor evidence="1">
        <name>Mg(2+)</name>
        <dbReference type="ChEBI" id="CHEBI:18420"/>
    </cofactor>
</comment>